<keyword evidence="4" id="KW-1185">Reference proteome</keyword>
<dbReference type="PANTHER" id="PTHR45527:SF1">
    <property type="entry name" value="FATTY ACID SYNTHASE"/>
    <property type="match status" value="1"/>
</dbReference>
<evidence type="ECO:0000313" key="4">
    <source>
        <dbReference type="Proteomes" id="UP001595974"/>
    </source>
</evidence>
<dbReference type="PRINTS" id="PR00154">
    <property type="entry name" value="AMPBINDING"/>
</dbReference>
<proteinExistence type="predicted"/>
<feature type="domain" description="AMP-dependent synthetase/ligase" evidence="1">
    <location>
        <begin position="337"/>
        <end position="517"/>
    </location>
</feature>
<dbReference type="SUPFAM" id="SSF52777">
    <property type="entry name" value="CoA-dependent acyltransferases"/>
    <property type="match status" value="2"/>
</dbReference>
<sequence length="521" mass="55386">ARNGRWLLHILAHHLAIDHTTLDLLVEEAELIEQGREAELPAPVPFRHFVAQARLGVSQAEHEAFFHDMLGDIDEPTAPFGLTDVQGDGRGLGTARALLPHDLACALRAQARALGVSAASLMHLAWALVLARATGRKDVVFGTVLFGRMQGGGQSDRMMGMFINTLPVRLSVDEGSAGTRLKDAHTLLARLLRHEHAPLTLAQRCSAVDAPAPLFTSLLNYRHSPIEPGVEAAQAFLQAVEQSGMREKTNYPLCLDVDDLGEDFLLTAQVSRTVEAERVCAFMAQALHALSSALSSGGGTSLNALDVLPAAEREQVVSGWNATAKPYPLARCVHELFESQAARTPQAPAVRFGGESLGYGELNARANRLAHHLASLGVGPEVRVALCVERGFHMVTGLLAVLKAGGAYVPLDPAYPGDRLAYMLADSEPAVVLSQGAARPVIEAQLAALAAAGQRVPALLDLAADAGAWAGAPETNRVPDDLGLDARHLAYVIYTSGSTGRPKGVMIEHRGLVNYTLEAIG</sequence>
<dbReference type="PROSITE" id="PS00455">
    <property type="entry name" value="AMP_BINDING"/>
    <property type="match status" value="1"/>
</dbReference>
<name>A0ABW1AV41_9RHOO</name>
<comment type="caution">
    <text evidence="3">The sequence shown here is derived from an EMBL/GenBank/DDBJ whole genome shotgun (WGS) entry which is preliminary data.</text>
</comment>
<reference evidence="4" key="1">
    <citation type="journal article" date="2019" name="Int. J. Syst. Evol. Microbiol.">
        <title>The Global Catalogue of Microorganisms (GCM) 10K type strain sequencing project: providing services to taxonomists for standard genome sequencing and annotation.</title>
        <authorList>
            <consortium name="The Broad Institute Genomics Platform"/>
            <consortium name="The Broad Institute Genome Sequencing Center for Infectious Disease"/>
            <person name="Wu L."/>
            <person name="Ma J."/>
        </authorList>
    </citation>
    <scope>NUCLEOTIDE SEQUENCE [LARGE SCALE GENOMIC DNA]</scope>
    <source>
        <strain evidence="4">SHR3</strain>
    </source>
</reference>
<dbReference type="InterPro" id="IPR020459">
    <property type="entry name" value="AMP-binding"/>
</dbReference>
<evidence type="ECO:0000259" key="2">
    <source>
        <dbReference type="Pfam" id="PF00668"/>
    </source>
</evidence>
<dbReference type="Gene3D" id="3.30.559.10">
    <property type="entry name" value="Chloramphenicol acetyltransferase-like domain"/>
    <property type="match status" value="1"/>
</dbReference>
<evidence type="ECO:0000259" key="1">
    <source>
        <dbReference type="Pfam" id="PF00501"/>
    </source>
</evidence>
<dbReference type="InterPro" id="IPR023213">
    <property type="entry name" value="CAT-like_dom_sf"/>
</dbReference>
<dbReference type="PANTHER" id="PTHR45527">
    <property type="entry name" value="NONRIBOSOMAL PEPTIDE SYNTHETASE"/>
    <property type="match status" value="1"/>
</dbReference>
<dbReference type="Proteomes" id="UP001595974">
    <property type="component" value="Unassembled WGS sequence"/>
</dbReference>
<evidence type="ECO:0000313" key="3">
    <source>
        <dbReference type="EMBL" id="MFC5771167.1"/>
    </source>
</evidence>
<dbReference type="Pfam" id="PF00668">
    <property type="entry name" value="Condensation"/>
    <property type="match status" value="1"/>
</dbReference>
<dbReference type="Gene3D" id="3.40.50.980">
    <property type="match status" value="2"/>
</dbReference>
<dbReference type="InterPro" id="IPR000873">
    <property type="entry name" value="AMP-dep_synth/lig_dom"/>
</dbReference>
<dbReference type="Gene3D" id="3.30.559.30">
    <property type="entry name" value="Nonribosomal peptide synthetase, condensation domain"/>
    <property type="match status" value="1"/>
</dbReference>
<dbReference type="EMBL" id="JBHSOG010000083">
    <property type="protein sequence ID" value="MFC5771167.1"/>
    <property type="molecule type" value="Genomic_DNA"/>
</dbReference>
<feature type="non-terminal residue" evidence="3">
    <location>
        <position position="521"/>
    </location>
</feature>
<feature type="domain" description="Condensation" evidence="2">
    <location>
        <begin position="4"/>
        <end position="315"/>
    </location>
</feature>
<accession>A0ABW1AV41</accession>
<feature type="non-terminal residue" evidence="3">
    <location>
        <position position="1"/>
    </location>
</feature>
<dbReference type="SUPFAM" id="SSF56801">
    <property type="entry name" value="Acetyl-CoA synthetase-like"/>
    <property type="match status" value="1"/>
</dbReference>
<gene>
    <name evidence="3" type="ORF">ACFPTN_17445</name>
</gene>
<dbReference type="RefSeq" id="WP_385961671.1">
    <property type="nucleotide sequence ID" value="NZ_JBHSOG010000083.1"/>
</dbReference>
<dbReference type="InterPro" id="IPR001242">
    <property type="entry name" value="Condensation_dom"/>
</dbReference>
<protein>
    <submittedName>
        <fullName evidence="3">AMP-binding protein</fullName>
    </submittedName>
</protein>
<organism evidence="3 4">
    <name type="scientific">Thauera sinica</name>
    <dbReference type="NCBI Taxonomy" id="2665146"/>
    <lineage>
        <taxon>Bacteria</taxon>
        <taxon>Pseudomonadati</taxon>
        <taxon>Pseudomonadota</taxon>
        <taxon>Betaproteobacteria</taxon>
        <taxon>Rhodocyclales</taxon>
        <taxon>Zoogloeaceae</taxon>
        <taxon>Thauera</taxon>
    </lineage>
</organism>
<dbReference type="InterPro" id="IPR020845">
    <property type="entry name" value="AMP-binding_CS"/>
</dbReference>
<dbReference type="Pfam" id="PF00501">
    <property type="entry name" value="AMP-binding"/>
    <property type="match status" value="1"/>
</dbReference>